<dbReference type="InterPro" id="IPR036721">
    <property type="entry name" value="RCK_C_sf"/>
</dbReference>
<dbReference type="PROSITE" id="PS01271">
    <property type="entry name" value="NA_SULFATE"/>
    <property type="match status" value="1"/>
</dbReference>
<feature type="transmembrane region" description="Helical" evidence="7">
    <location>
        <begin position="178"/>
        <end position="201"/>
    </location>
</feature>
<feature type="transmembrane region" description="Helical" evidence="7">
    <location>
        <begin position="570"/>
        <end position="593"/>
    </location>
</feature>
<dbReference type="InterPro" id="IPR006037">
    <property type="entry name" value="RCK_C"/>
</dbReference>
<dbReference type="GO" id="GO:0005886">
    <property type="term" value="C:plasma membrane"/>
    <property type="evidence" value="ECO:0007669"/>
    <property type="project" value="TreeGrafter"/>
</dbReference>
<evidence type="ECO:0000256" key="3">
    <source>
        <dbReference type="ARBA" id="ARBA00022692"/>
    </source>
</evidence>
<dbReference type="InterPro" id="IPR004680">
    <property type="entry name" value="Cit_transptr-like_dom"/>
</dbReference>
<dbReference type="PANTHER" id="PTHR43652">
    <property type="entry name" value="BASIC AMINO ACID ANTIPORTER YFCC-RELATED"/>
    <property type="match status" value="1"/>
</dbReference>
<dbReference type="GO" id="GO:0008324">
    <property type="term" value="F:monoatomic cation transmembrane transporter activity"/>
    <property type="evidence" value="ECO:0007669"/>
    <property type="project" value="InterPro"/>
</dbReference>
<evidence type="ECO:0000313" key="10">
    <source>
        <dbReference type="Proteomes" id="UP000246132"/>
    </source>
</evidence>
<proteinExistence type="predicted"/>
<dbReference type="PANTHER" id="PTHR43652:SF2">
    <property type="entry name" value="BASIC AMINO ACID ANTIPORTER YFCC-RELATED"/>
    <property type="match status" value="1"/>
</dbReference>
<organism evidence="9 10">
    <name type="scientific">Oceaniradius stylonematis</name>
    <dbReference type="NCBI Taxonomy" id="2184161"/>
    <lineage>
        <taxon>Bacteria</taxon>
        <taxon>Pseudomonadati</taxon>
        <taxon>Pseudomonadota</taxon>
        <taxon>Alphaproteobacteria</taxon>
        <taxon>Hyphomicrobiales</taxon>
        <taxon>Ahrensiaceae</taxon>
        <taxon>Oceaniradius</taxon>
    </lineage>
</organism>
<feature type="domain" description="RCK C-terminal" evidence="8">
    <location>
        <begin position="209"/>
        <end position="296"/>
    </location>
</feature>
<gene>
    <name evidence="9" type="ORF">DEM25_005260</name>
</gene>
<dbReference type="Gene3D" id="3.30.70.1450">
    <property type="entry name" value="Regulator of K+ conductance, C-terminal domain"/>
    <property type="match status" value="1"/>
</dbReference>
<dbReference type="GO" id="GO:0006813">
    <property type="term" value="P:potassium ion transport"/>
    <property type="evidence" value="ECO:0007669"/>
    <property type="project" value="InterPro"/>
</dbReference>
<sequence>MALDPDLLGPILTGALIVALFAGFAREWRAPEVIAGLGVAVLLVAGVLETPDVLAVFSSPAITTIASMFVLSAGLVRTGAMDRFARFATEHARSSPALSFFAFLGATAAMSAFMNNTPVVMLMIPVAVQIARQTGQASSKLLIPLSYAAILGGTCTLIGTSTNLLVDTVARDQGLAPFSIFEIAPVGLIAATAGITVMFFARRLLPDRQSVTTLGTAQPGRRFIVQAVIDEGSPHVGARAREVIAFNQPERRIIDVLRGDASLRRDLDDVILEPGDIVVLRSSVAEILSMKEEGQLGGDNTLQQTGSRSSAMIEILIGPSARVLGRTLRHLRLRRRFGIYPIALHRGGMNMADRFETTPLAVGDTLLIEGAPEDLTRFADENNLVNVSEPSERGFRRDKAPLAIGIALAVVAGAALNIMPIAGIAMIGAVLVLVTRCVEVDEAVQAVDWRVLGLIAGMLAIGTAMQKTELVTIIVDAIEPWLMGLAPIVALACVYLLTTALTELVTNNAVAVIVTPVAIGLAQALGLDPRPFVVAVMIAASASFITPIGYQTNTLVYNAGGYRFTDFLRLGLIMDATTFATAMAIIPLVWPLVPA</sequence>
<feature type="transmembrane region" description="Helical" evidence="7">
    <location>
        <begin position="504"/>
        <end position="525"/>
    </location>
</feature>
<feature type="transmembrane region" description="Helical" evidence="7">
    <location>
        <begin position="447"/>
        <end position="465"/>
    </location>
</feature>
<keyword evidence="10" id="KW-1185">Reference proteome</keyword>
<evidence type="ECO:0000256" key="2">
    <source>
        <dbReference type="ARBA" id="ARBA00022448"/>
    </source>
</evidence>
<comment type="subcellular location">
    <subcellularLocation>
        <location evidence="1">Membrane</location>
        <topology evidence="1">Multi-pass membrane protein</topology>
    </subcellularLocation>
</comment>
<accession>A0A3A8ABE0</accession>
<dbReference type="AlphaFoldDB" id="A0A3A8ABE0"/>
<evidence type="ECO:0000256" key="4">
    <source>
        <dbReference type="ARBA" id="ARBA00022737"/>
    </source>
</evidence>
<dbReference type="Pfam" id="PF03600">
    <property type="entry name" value="CitMHS"/>
    <property type="match status" value="1"/>
</dbReference>
<feature type="transmembrane region" description="Helical" evidence="7">
    <location>
        <begin position="532"/>
        <end position="550"/>
    </location>
</feature>
<dbReference type="Pfam" id="PF02080">
    <property type="entry name" value="TrkA_C"/>
    <property type="match status" value="1"/>
</dbReference>
<dbReference type="PROSITE" id="PS51202">
    <property type="entry name" value="RCK_C"/>
    <property type="match status" value="2"/>
</dbReference>
<protein>
    <submittedName>
        <fullName evidence="9">SLC13 family permease</fullName>
    </submittedName>
</protein>
<dbReference type="InterPro" id="IPR031312">
    <property type="entry name" value="Na/sul_symport_CS"/>
</dbReference>
<comment type="caution">
    <text evidence="9">The sequence shown here is derived from an EMBL/GenBank/DDBJ whole genome shotgun (WGS) entry which is preliminary data.</text>
</comment>
<keyword evidence="3 7" id="KW-0812">Transmembrane</keyword>
<feature type="transmembrane region" description="Helical" evidence="7">
    <location>
        <begin position="7"/>
        <end position="25"/>
    </location>
</feature>
<evidence type="ECO:0000313" key="9">
    <source>
        <dbReference type="EMBL" id="RKF07246.1"/>
    </source>
</evidence>
<evidence type="ECO:0000259" key="8">
    <source>
        <dbReference type="PROSITE" id="PS51202"/>
    </source>
</evidence>
<dbReference type="OrthoDB" id="9809303at2"/>
<feature type="transmembrane region" description="Helical" evidence="7">
    <location>
        <begin position="147"/>
        <end position="166"/>
    </location>
</feature>
<feature type="transmembrane region" description="Helical" evidence="7">
    <location>
        <begin position="32"/>
        <end position="48"/>
    </location>
</feature>
<feature type="transmembrane region" description="Helical" evidence="7">
    <location>
        <begin position="477"/>
        <end position="498"/>
    </location>
</feature>
<keyword evidence="6 7" id="KW-0472">Membrane</keyword>
<keyword evidence="5 7" id="KW-1133">Transmembrane helix</keyword>
<name>A0A3A8ABE0_9HYPH</name>
<dbReference type="Proteomes" id="UP000246132">
    <property type="component" value="Unassembled WGS sequence"/>
</dbReference>
<dbReference type="RefSeq" id="WP_109767018.1">
    <property type="nucleotide sequence ID" value="NZ_CP159474.1"/>
</dbReference>
<dbReference type="SUPFAM" id="SSF116726">
    <property type="entry name" value="TrkA C-terminal domain-like"/>
    <property type="match status" value="2"/>
</dbReference>
<reference evidence="9 10" key="1">
    <citation type="journal article" date="2018" name="Int. J. Syst. Bacteriol.">
        <title>Oceaniradius stylonemae gen. nov., sp. nov., isolated from a red alga, Stylonema cornu-cervi.</title>
        <authorList>
            <person name="Jeong S."/>
        </authorList>
    </citation>
    <scope>NUCLEOTIDE SEQUENCE [LARGE SCALE GENOMIC DNA]</scope>
    <source>
        <strain evidence="9 10">StC1</strain>
    </source>
</reference>
<evidence type="ECO:0000256" key="7">
    <source>
        <dbReference type="SAM" id="Phobius"/>
    </source>
</evidence>
<feature type="transmembrane region" description="Helical" evidence="7">
    <location>
        <begin position="97"/>
        <end position="113"/>
    </location>
</feature>
<keyword evidence="4" id="KW-0677">Repeat</keyword>
<feature type="transmembrane region" description="Helical" evidence="7">
    <location>
        <begin position="54"/>
        <end position="76"/>
    </location>
</feature>
<dbReference type="InterPro" id="IPR051679">
    <property type="entry name" value="DASS-Related_Transporters"/>
</dbReference>
<feature type="transmembrane region" description="Helical" evidence="7">
    <location>
        <begin position="402"/>
        <end position="435"/>
    </location>
</feature>
<evidence type="ECO:0000256" key="1">
    <source>
        <dbReference type="ARBA" id="ARBA00004141"/>
    </source>
</evidence>
<evidence type="ECO:0000256" key="6">
    <source>
        <dbReference type="ARBA" id="ARBA00023136"/>
    </source>
</evidence>
<keyword evidence="2" id="KW-0813">Transport</keyword>
<evidence type="ECO:0000256" key="5">
    <source>
        <dbReference type="ARBA" id="ARBA00022989"/>
    </source>
</evidence>
<feature type="domain" description="RCK C-terminal" evidence="8">
    <location>
        <begin position="299"/>
        <end position="384"/>
    </location>
</feature>
<dbReference type="EMBL" id="QFWV02000004">
    <property type="protein sequence ID" value="RKF07246.1"/>
    <property type="molecule type" value="Genomic_DNA"/>
</dbReference>